<dbReference type="Pfam" id="PF13174">
    <property type="entry name" value="TPR_6"/>
    <property type="match status" value="1"/>
</dbReference>
<proteinExistence type="inferred from homology"/>
<feature type="coiled-coil region" evidence="1">
    <location>
        <begin position="35"/>
        <end position="62"/>
    </location>
</feature>
<organism evidence="3 4">
    <name type="scientific">Oceanibacterium hippocampi</name>
    <dbReference type="NCBI Taxonomy" id="745714"/>
    <lineage>
        <taxon>Bacteria</taxon>
        <taxon>Pseudomonadati</taxon>
        <taxon>Pseudomonadota</taxon>
        <taxon>Alphaproteobacteria</taxon>
        <taxon>Sneathiellales</taxon>
        <taxon>Sneathiellaceae</taxon>
        <taxon>Oceanibacterium</taxon>
    </lineage>
</organism>
<comment type="subcellular location">
    <subcellularLocation>
        <location evidence="1">Periplasm</location>
    </subcellularLocation>
</comment>
<evidence type="ECO:0000256" key="2">
    <source>
        <dbReference type="SAM" id="MobiDB-lite"/>
    </source>
</evidence>
<keyword evidence="1" id="KW-0131">Cell cycle</keyword>
<keyword evidence="1" id="KW-0574">Periplasm</keyword>
<evidence type="ECO:0000313" key="4">
    <source>
        <dbReference type="Proteomes" id="UP000193200"/>
    </source>
</evidence>
<dbReference type="InParanoid" id="A0A1Y5TUK1"/>
<keyword evidence="4" id="KW-1185">Reference proteome</keyword>
<protein>
    <recommendedName>
        <fullName evidence="1">Cell division coordinator CpoB</fullName>
    </recommendedName>
</protein>
<dbReference type="InterPro" id="IPR014162">
    <property type="entry name" value="CpoB_C"/>
</dbReference>
<dbReference type="AlphaFoldDB" id="A0A1Y5TUK1"/>
<dbReference type="InterPro" id="IPR019734">
    <property type="entry name" value="TPR_rpt"/>
</dbReference>
<dbReference type="Proteomes" id="UP000193200">
    <property type="component" value="Unassembled WGS sequence"/>
</dbReference>
<keyword evidence="1" id="KW-0132">Cell division</keyword>
<dbReference type="HAMAP" id="MF_02066">
    <property type="entry name" value="CpoB"/>
    <property type="match status" value="1"/>
</dbReference>
<accession>A0A1Y5TUK1</accession>
<evidence type="ECO:0000313" key="3">
    <source>
        <dbReference type="EMBL" id="SLN73303.1"/>
    </source>
</evidence>
<keyword evidence="1" id="KW-0732">Signal</keyword>
<dbReference type="InterPro" id="IPR011990">
    <property type="entry name" value="TPR-like_helical_dom_sf"/>
</dbReference>
<comment type="function">
    <text evidence="1">Mediates coordination of peptidoglycan synthesis and outer membrane constriction during cell division.</text>
</comment>
<dbReference type="InterPro" id="IPR034706">
    <property type="entry name" value="CpoB"/>
</dbReference>
<dbReference type="GO" id="GO:0030288">
    <property type="term" value="C:outer membrane-bounded periplasmic space"/>
    <property type="evidence" value="ECO:0007669"/>
    <property type="project" value="UniProtKB-UniRule"/>
</dbReference>
<comment type="similarity">
    <text evidence="1">Belongs to the CpoB family.</text>
</comment>
<dbReference type="NCBIfam" id="TIGR02795">
    <property type="entry name" value="tol_pal_ybgF"/>
    <property type="match status" value="1"/>
</dbReference>
<feature type="compositionally biased region" description="Polar residues" evidence="2">
    <location>
        <begin position="165"/>
        <end position="180"/>
    </location>
</feature>
<feature type="region of interest" description="Disordered" evidence="2">
    <location>
        <begin position="149"/>
        <end position="214"/>
    </location>
</feature>
<feature type="region of interest" description="Disordered" evidence="2">
    <location>
        <begin position="63"/>
        <end position="89"/>
    </location>
</feature>
<dbReference type="Gene3D" id="1.20.5.110">
    <property type="match status" value="1"/>
</dbReference>
<dbReference type="Pfam" id="PF13432">
    <property type="entry name" value="TPR_16"/>
    <property type="match status" value="1"/>
</dbReference>
<sequence>MPCRTLSARNRPIRILALLLAFALAVVVDGQISPAAAQSSELRALTDRLNRLDRDLADVQRQLYGGNPPPASSQVTAPAPSGLTASGGGQLPAGAMLSQRLDVLEQLIRDLTGRVEENSFRLSQVTTRVDKLVEDVDFRLTAIERNMAAGGGGGMGAVGGTASGQQGSAPGTLGTISPGQLENPDAGRAAPRESAESTPLSGAQSTVANLSGGTPEEQYQQALSLLKRGDYDRAEVALNDFLANNREGELAGNAQYWLGETYYVRQDYPNAAAAFLAGHQNYPDSPKASASLLKLAMTLNLMGEREQSCVVFDQFRAEFPDAPGGLKQLATRERGKAGCS</sequence>
<reference evidence="3 4" key="1">
    <citation type="submission" date="2017-03" db="EMBL/GenBank/DDBJ databases">
        <authorList>
            <person name="Afonso C.L."/>
            <person name="Miller P.J."/>
            <person name="Scott M.A."/>
            <person name="Spackman E."/>
            <person name="Goraichik I."/>
            <person name="Dimitrov K.M."/>
            <person name="Suarez D.L."/>
            <person name="Swayne D.E."/>
        </authorList>
    </citation>
    <scope>NUCLEOTIDE SEQUENCE [LARGE SCALE GENOMIC DNA]</scope>
    <source>
        <strain evidence="3 4">CECT 7691</strain>
    </source>
</reference>
<dbReference type="EMBL" id="FWFR01000003">
    <property type="protein sequence ID" value="SLN73303.1"/>
    <property type="molecule type" value="Genomic_DNA"/>
</dbReference>
<keyword evidence="1" id="KW-0175">Coiled coil</keyword>
<feature type="compositionally biased region" description="Polar residues" evidence="2">
    <location>
        <begin position="196"/>
        <end position="214"/>
    </location>
</feature>
<dbReference type="OrthoDB" id="7185608at2"/>
<feature type="compositionally biased region" description="Gly residues" evidence="2">
    <location>
        <begin position="149"/>
        <end position="162"/>
    </location>
</feature>
<dbReference type="GO" id="GO:0043093">
    <property type="term" value="P:FtsZ-dependent cytokinesis"/>
    <property type="evidence" value="ECO:0007669"/>
    <property type="project" value="UniProtKB-UniRule"/>
</dbReference>
<dbReference type="SUPFAM" id="SSF48452">
    <property type="entry name" value="TPR-like"/>
    <property type="match status" value="1"/>
</dbReference>
<dbReference type="Gene3D" id="1.25.40.10">
    <property type="entry name" value="Tetratricopeptide repeat domain"/>
    <property type="match status" value="1"/>
</dbReference>
<name>A0A1Y5TUK1_9PROT</name>
<evidence type="ECO:0000256" key="1">
    <source>
        <dbReference type="HAMAP-Rule" id="MF_02066"/>
    </source>
</evidence>
<gene>
    <name evidence="1" type="primary">cpoB</name>
    <name evidence="3" type="ORF">OCH7691_03589</name>
</gene>
<dbReference type="RefSeq" id="WP_085884921.1">
    <property type="nucleotide sequence ID" value="NZ_FWFR01000003.1"/>
</dbReference>